<protein>
    <submittedName>
        <fullName evidence="1">Uncharacterized protein</fullName>
    </submittedName>
</protein>
<evidence type="ECO:0000313" key="2">
    <source>
        <dbReference type="Proteomes" id="UP000499080"/>
    </source>
</evidence>
<dbReference type="Proteomes" id="UP000499080">
    <property type="component" value="Unassembled WGS sequence"/>
</dbReference>
<dbReference type="AlphaFoldDB" id="A0A4Y2SBR6"/>
<dbReference type="OrthoDB" id="10516023at2759"/>
<evidence type="ECO:0000313" key="1">
    <source>
        <dbReference type="EMBL" id="GBN85273.1"/>
    </source>
</evidence>
<reference evidence="1 2" key="1">
    <citation type="journal article" date="2019" name="Sci. Rep.">
        <title>Orb-weaving spider Araneus ventricosus genome elucidates the spidroin gene catalogue.</title>
        <authorList>
            <person name="Kono N."/>
            <person name="Nakamura H."/>
            <person name="Ohtoshi R."/>
            <person name="Moran D.A.P."/>
            <person name="Shinohara A."/>
            <person name="Yoshida Y."/>
            <person name="Fujiwara M."/>
            <person name="Mori M."/>
            <person name="Tomita M."/>
            <person name="Arakawa K."/>
        </authorList>
    </citation>
    <scope>NUCLEOTIDE SEQUENCE [LARGE SCALE GENOMIC DNA]</scope>
</reference>
<accession>A0A4Y2SBR6</accession>
<organism evidence="1 2">
    <name type="scientific">Araneus ventricosus</name>
    <name type="common">Orbweaver spider</name>
    <name type="synonym">Epeira ventricosa</name>
    <dbReference type="NCBI Taxonomy" id="182803"/>
    <lineage>
        <taxon>Eukaryota</taxon>
        <taxon>Metazoa</taxon>
        <taxon>Ecdysozoa</taxon>
        <taxon>Arthropoda</taxon>
        <taxon>Chelicerata</taxon>
        <taxon>Arachnida</taxon>
        <taxon>Araneae</taxon>
        <taxon>Araneomorphae</taxon>
        <taxon>Entelegynae</taxon>
        <taxon>Araneoidea</taxon>
        <taxon>Araneidae</taxon>
        <taxon>Araneus</taxon>
    </lineage>
</organism>
<sequence length="147" mass="16706">MFGPRLRNAKALFSSARQPPIFLVPDLRILQEKKPKALLGWPIYQAYAKDLLLILTYVKHLNHVWNAQAKILLNKGKVSDMIVKEFISIDDDILTGVPIDNTNDTIQRHTNKDSSDDDECNINENISGKEQLSIKSYVSFLDTVPEL</sequence>
<proteinExistence type="predicted"/>
<gene>
    <name evidence="1" type="ORF">AVEN_234623_1</name>
</gene>
<keyword evidence="2" id="KW-1185">Reference proteome</keyword>
<comment type="caution">
    <text evidence="1">The sequence shown here is derived from an EMBL/GenBank/DDBJ whole genome shotgun (WGS) entry which is preliminary data.</text>
</comment>
<name>A0A4Y2SBR6_ARAVE</name>
<dbReference type="EMBL" id="BGPR01020702">
    <property type="protein sequence ID" value="GBN85273.1"/>
    <property type="molecule type" value="Genomic_DNA"/>
</dbReference>